<proteinExistence type="predicted"/>
<evidence type="ECO:0000313" key="2">
    <source>
        <dbReference type="Proteomes" id="UP000606786"/>
    </source>
</evidence>
<name>A0A811UGS1_CERCA</name>
<evidence type="ECO:0000313" key="1">
    <source>
        <dbReference type="EMBL" id="CAD6997880.1"/>
    </source>
</evidence>
<reference evidence="1" key="1">
    <citation type="submission" date="2020-11" db="EMBL/GenBank/DDBJ databases">
        <authorList>
            <person name="Whitehead M."/>
        </authorList>
    </citation>
    <scope>NUCLEOTIDE SEQUENCE</scope>
    <source>
        <strain evidence="1">EGII</strain>
    </source>
</reference>
<keyword evidence="2" id="KW-1185">Reference proteome</keyword>
<dbReference type="Proteomes" id="UP000606786">
    <property type="component" value="Unassembled WGS sequence"/>
</dbReference>
<sequence>MAHNAVWRATREYNINKKHNSNSKFVTTQTRKLLRQKHANKSSSGSEGAVTACTVIRFDYGMTIKATYDNNNTNNNAYCDREQWYFGESRSPCSPYNHLLSVRQKL</sequence>
<dbReference type="AlphaFoldDB" id="A0A811UGS1"/>
<gene>
    <name evidence="1" type="ORF">CCAP1982_LOCUS6499</name>
</gene>
<comment type="caution">
    <text evidence="1">The sequence shown here is derived from an EMBL/GenBank/DDBJ whole genome shotgun (WGS) entry which is preliminary data.</text>
</comment>
<accession>A0A811UGS1</accession>
<dbReference type="EMBL" id="CAJHJT010000012">
    <property type="protein sequence ID" value="CAD6997880.1"/>
    <property type="molecule type" value="Genomic_DNA"/>
</dbReference>
<protein>
    <submittedName>
        <fullName evidence="1">(Mediterranean fruit fly) hypothetical protein</fullName>
    </submittedName>
</protein>
<organism evidence="1 2">
    <name type="scientific">Ceratitis capitata</name>
    <name type="common">Mediterranean fruit fly</name>
    <name type="synonym">Tephritis capitata</name>
    <dbReference type="NCBI Taxonomy" id="7213"/>
    <lineage>
        <taxon>Eukaryota</taxon>
        <taxon>Metazoa</taxon>
        <taxon>Ecdysozoa</taxon>
        <taxon>Arthropoda</taxon>
        <taxon>Hexapoda</taxon>
        <taxon>Insecta</taxon>
        <taxon>Pterygota</taxon>
        <taxon>Neoptera</taxon>
        <taxon>Endopterygota</taxon>
        <taxon>Diptera</taxon>
        <taxon>Brachycera</taxon>
        <taxon>Muscomorpha</taxon>
        <taxon>Tephritoidea</taxon>
        <taxon>Tephritidae</taxon>
        <taxon>Ceratitis</taxon>
        <taxon>Ceratitis</taxon>
    </lineage>
</organism>